<dbReference type="InterPro" id="IPR040357">
    <property type="entry name" value="Vma22/CCDC115"/>
</dbReference>
<dbReference type="GO" id="GO:1990871">
    <property type="term" value="C:Vma12-Vma22 assembly complex"/>
    <property type="evidence" value="ECO:0007669"/>
    <property type="project" value="TreeGrafter"/>
</dbReference>
<comment type="caution">
    <text evidence="3">The sequence shown here is derived from an EMBL/GenBank/DDBJ whole genome shotgun (WGS) entry which is preliminary data.</text>
</comment>
<dbReference type="EMBL" id="VSWC01000028">
    <property type="protein sequence ID" value="KAA1108814.1"/>
    <property type="molecule type" value="Genomic_DNA"/>
</dbReference>
<dbReference type="OrthoDB" id="2507707at2759"/>
<dbReference type="AlphaFoldDB" id="A0A5B0Q774"/>
<sequence length="249" mass="27777">MARSTEFQLTGSLSKKWAANSANKVEVLDKYLLTYLNLLDDYNACHDGLQSHIQAAFLNLSKAKVVLGPSRIGPNSYDLSSRLPTKTIVIQNQDPIDPDEELDQSKGPFMLTLNRFETCPSVELTNDPSGCSSENGLRKRKNKQEPVSPEPGLPTEEHAAVQANSLPEKEDQDKDRPKELPNPIHQFAALPPPPLRSAQIGFSKTLESIVRLSNLRSVLIEIEKFIELQRQLVENQSNSDPPERENLQA</sequence>
<reference evidence="3 4" key="1">
    <citation type="submission" date="2019-05" db="EMBL/GenBank/DDBJ databases">
        <title>Emergence of the Ug99 lineage of the wheat stem rust pathogen through somatic hybridization.</title>
        <authorList>
            <person name="Li F."/>
            <person name="Upadhyaya N.M."/>
            <person name="Sperschneider J."/>
            <person name="Matny O."/>
            <person name="Nguyen-Phuc H."/>
            <person name="Mago R."/>
            <person name="Raley C."/>
            <person name="Miller M.E."/>
            <person name="Silverstein K.A.T."/>
            <person name="Henningsen E."/>
            <person name="Hirsch C.D."/>
            <person name="Visser B."/>
            <person name="Pretorius Z.A."/>
            <person name="Steffenson B.J."/>
            <person name="Schwessinger B."/>
            <person name="Dodds P.N."/>
            <person name="Figueroa M."/>
        </authorList>
    </citation>
    <scope>NUCLEOTIDE SEQUENCE [LARGE SCALE GENOMIC DNA]</scope>
    <source>
        <strain evidence="3">21-0</strain>
    </source>
</reference>
<feature type="region of interest" description="Disordered" evidence="2">
    <location>
        <begin position="122"/>
        <end position="195"/>
    </location>
</feature>
<keyword evidence="4" id="KW-1185">Reference proteome</keyword>
<dbReference type="GO" id="GO:0070072">
    <property type="term" value="P:vacuolar proton-transporting V-type ATPase complex assembly"/>
    <property type="evidence" value="ECO:0007669"/>
    <property type="project" value="InterPro"/>
</dbReference>
<dbReference type="PANTHER" id="PTHR31996:SF2">
    <property type="entry name" value="COILED-COIL DOMAIN-CONTAINING PROTEIN 115"/>
    <property type="match status" value="1"/>
</dbReference>
<evidence type="ECO:0000313" key="3">
    <source>
        <dbReference type="EMBL" id="KAA1108814.1"/>
    </source>
</evidence>
<organism evidence="3 4">
    <name type="scientific">Puccinia graminis f. sp. tritici</name>
    <dbReference type="NCBI Taxonomy" id="56615"/>
    <lineage>
        <taxon>Eukaryota</taxon>
        <taxon>Fungi</taxon>
        <taxon>Dikarya</taxon>
        <taxon>Basidiomycota</taxon>
        <taxon>Pucciniomycotina</taxon>
        <taxon>Pucciniomycetes</taxon>
        <taxon>Pucciniales</taxon>
        <taxon>Pucciniaceae</taxon>
        <taxon>Puccinia</taxon>
    </lineage>
</organism>
<evidence type="ECO:0000313" key="4">
    <source>
        <dbReference type="Proteomes" id="UP000324748"/>
    </source>
</evidence>
<feature type="compositionally biased region" description="Basic and acidic residues" evidence="2">
    <location>
        <begin position="167"/>
        <end position="179"/>
    </location>
</feature>
<feature type="compositionally biased region" description="Polar residues" evidence="2">
    <location>
        <begin position="123"/>
        <end position="135"/>
    </location>
</feature>
<name>A0A5B0Q774_PUCGR</name>
<gene>
    <name evidence="3" type="ORF">PGT21_026266</name>
</gene>
<evidence type="ECO:0000256" key="2">
    <source>
        <dbReference type="SAM" id="MobiDB-lite"/>
    </source>
</evidence>
<evidence type="ECO:0000256" key="1">
    <source>
        <dbReference type="ARBA" id="ARBA00093634"/>
    </source>
</evidence>
<dbReference type="OMA" id="RMEPRVC"/>
<protein>
    <recommendedName>
        <fullName evidence="1">Vacuolar ATPase assembly protein VMA22</fullName>
    </recommendedName>
</protein>
<dbReference type="PANTHER" id="PTHR31996">
    <property type="entry name" value="COILED-COIL DOMAIN-CONTAINING PROTEIN 115"/>
    <property type="match status" value="1"/>
</dbReference>
<accession>A0A5B0Q774</accession>
<dbReference type="Proteomes" id="UP000324748">
    <property type="component" value="Unassembled WGS sequence"/>
</dbReference>
<dbReference type="Pfam" id="PF21730">
    <property type="entry name" value="Vma22_CCDC115"/>
    <property type="match status" value="1"/>
</dbReference>
<dbReference type="GO" id="GO:0051082">
    <property type="term" value="F:unfolded protein binding"/>
    <property type="evidence" value="ECO:0007669"/>
    <property type="project" value="TreeGrafter"/>
</dbReference>
<proteinExistence type="predicted"/>